<evidence type="ECO:0000313" key="2">
    <source>
        <dbReference type="Proteomes" id="UP000505077"/>
    </source>
</evidence>
<proteinExistence type="predicted"/>
<dbReference type="Proteomes" id="UP000505077">
    <property type="component" value="Unassembled WGS sequence"/>
</dbReference>
<comment type="caution">
    <text evidence="1">The sequence shown here is derived from an EMBL/GenBank/DDBJ whole genome shotgun (WGS) entry which is preliminary data.</text>
</comment>
<dbReference type="EMBL" id="BLLL01000002">
    <property type="protein sequence ID" value="GFH62526.1"/>
    <property type="molecule type" value="Genomic_DNA"/>
</dbReference>
<organism evidence="1 2">
    <name type="scientific">Candidatus Desulfovibrio kirbyi</name>
    <dbReference type="NCBI Taxonomy" id="2696086"/>
    <lineage>
        <taxon>Bacteria</taxon>
        <taxon>Pseudomonadati</taxon>
        <taxon>Thermodesulfobacteriota</taxon>
        <taxon>Desulfovibrionia</taxon>
        <taxon>Desulfovibrionales</taxon>
        <taxon>Desulfovibrionaceae</taxon>
        <taxon>Desulfovibrio</taxon>
    </lineage>
</organism>
<evidence type="ECO:0000313" key="1">
    <source>
        <dbReference type="EMBL" id="GFH62526.1"/>
    </source>
</evidence>
<dbReference type="AlphaFoldDB" id="A0A6L2R4N8"/>
<accession>A0A6L2R4N8</accession>
<sequence>MRRTKRVPAATPLLQTGYDPELLYVECGRCGAPIMWGEGRATHLLHQAGIDPLELDPSCLLITDACPACSSKQQYTVQIFRIGAGAQSQRPPYFGTA</sequence>
<gene>
    <name evidence="1" type="ORF">ZNDK_0297</name>
</gene>
<name>A0A6L2R4N8_9BACT</name>
<reference evidence="1 2" key="1">
    <citation type="journal article" date="2020" name="ISME J.">
        <title>Parallel Reductive Genome Evolution in Desulfovibrio Ectosymbionts Independently Acquired by Trichonympha Protists in the Termite Gut.</title>
        <authorList>
            <person name="Takeuchi M."/>
            <person name="Kuwahara H."/>
            <person name="Murakami T."/>
            <person name="Takahashi K."/>
            <person name="Kajitani R."/>
            <person name="Toyoda A."/>
            <person name="Itoh T."/>
            <person name="Ohkuma M."/>
            <person name="Hongoh Y."/>
        </authorList>
    </citation>
    <scope>NUCLEOTIDE SEQUENCE [LARGE SCALE GENOMIC DNA]</scope>
    <source>
        <strain evidence="1">ZnDsv-02</strain>
    </source>
</reference>
<protein>
    <submittedName>
        <fullName evidence="1">Uncharacterized protein</fullName>
    </submittedName>
</protein>